<accession>A0A9J6DDZ4</accession>
<evidence type="ECO:0000313" key="1">
    <source>
        <dbReference type="EMBL" id="KAH8020304.1"/>
    </source>
</evidence>
<dbReference type="PANTHER" id="PTHR14776">
    <property type="entry name" value="CADHERIN-LIKE AND PC-ESTERASE DOMAIN-CONTAINING PROTEIN 1"/>
    <property type="match status" value="1"/>
</dbReference>
<gene>
    <name evidence="1" type="ORF">HPB51_000274</name>
</gene>
<evidence type="ECO:0000313" key="2">
    <source>
        <dbReference type="Proteomes" id="UP000821866"/>
    </source>
</evidence>
<dbReference type="Gene3D" id="3.30.470.20">
    <property type="entry name" value="ATP-grasp fold, B domain"/>
    <property type="match status" value="1"/>
</dbReference>
<dbReference type="Proteomes" id="UP000821866">
    <property type="component" value="Chromosome 7"/>
</dbReference>
<sequence length="304" mass="32246">MGGRAAAGARSKREACPGSVTLFKGIRLIMPLTSAAQEMSNRPDQPRSTTDYARCSLRAPSWFRRAPPNTGGGGSAPAYSVSGLGSAAAAASPLARLNNTAGNDGGNVLQQPSEWVLLLCLSFSDGDNGACVETAELSQYQAVNKIPGLKNVLLKKDAFCNTMNDARKIPGVMKASLVPLCFVLPTQYQQFVNVADALGYSAHWMLTPLAPGAKESAPEALDIFTPLGRARIQQASTRRAVVHQALSAPLLVHGQPVSLRVFVLITSLSPLRAYVHTEGMVRLRSYRTGPASATVSDNQQGWKG</sequence>
<reference evidence="1" key="2">
    <citation type="submission" date="2021-09" db="EMBL/GenBank/DDBJ databases">
        <authorList>
            <person name="Jia N."/>
            <person name="Wang J."/>
            <person name="Shi W."/>
            <person name="Du L."/>
            <person name="Sun Y."/>
            <person name="Zhan W."/>
            <person name="Jiang J."/>
            <person name="Wang Q."/>
            <person name="Zhang B."/>
            <person name="Ji P."/>
            <person name="Sakyi L.B."/>
            <person name="Cui X."/>
            <person name="Yuan T."/>
            <person name="Jiang B."/>
            <person name="Yang W."/>
            <person name="Lam T.T.-Y."/>
            <person name="Chang Q."/>
            <person name="Ding S."/>
            <person name="Wang X."/>
            <person name="Zhu J."/>
            <person name="Ruan X."/>
            <person name="Zhao L."/>
            <person name="Wei J."/>
            <person name="Que T."/>
            <person name="Du C."/>
            <person name="Cheng J."/>
            <person name="Dai P."/>
            <person name="Han X."/>
            <person name="Huang E."/>
            <person name="Gao Y."/>
            <person name="Liu J."/>
            <person name="Shao H."/>
            <person name="Ye R."/>
            <person name="Li L."/>
            <person name="Wei W."/>
            <person name="Wang X."/>
            <person name="Wang C."/>
            <person name="Huo Q."/>
            <person name="Li W."/>
            <person name="Guo W."/>
            <person name="Chen H."/>
            <person name="Chen S."/>
            <person name="Zhou L."/>
            <person name="Zhou L."/>
            <person name="Ni X."/>
            <person name="Tian J."/>
            <person name="Zhou Y."/>
            <person name="Sheng Y."/>
            <person name="Liu T."/>
            <person name="Pan Y."/>
            <person name="Xia L."/>
            <person name="Li J."/>
            <person name="Zhao F."/>
            <person name="Cao W."/>
        </authorList>
    </citation>
    <scope>NUCLEOTIDE SEQUENCE</scope>
    <source>
        <strain evidence="1">Rmic-2018</strain>
        <tissue evidence="1">Larvae</tissue>
    </source>
</reference>
<dbReference type="EMBL" id="JABSTU010000009">
    <property type="protein sequence ID" value="KAH8020304.1"/>
    <property type="molecule type" value="Genomic_DNA"/>
</dbReference>
<dbReference type="PANTHER" id="PTHR14776:SF1">
    <property type="entry name" value="CADHERIN-LIKE AND PC-ESTERASE DOMAIN-CONTAINING PROTEIN 1"/>
    <property type="match status" value="1"/>
</dbReference>
<reference evidence="1" key="1">
    <citation type="journal article" date="2020" name="Cell">
        <title>Large-Scale Comparative Analyses of Tick Genomes Elucidate Their Genetic Diversity and Vector Capacities.</title>
        <authorList>
            <consortium name="Tick Genome and Microbiome Consortium (TIGMIC)"/>
            <person name="Jia N."/>
            <person name="Wang J."/>
            <person name="Shi W."/>
            <person name="Du L."/>
            <person name="Sun Y."/>
            <person name="Zhan W."/>
            <person name="Jiang J.F."/>
            <person name="Wang Q."/>
            <person name="Zhang B."/>
            <person name="Ji P."/>
            <person name="Bell-Sakyi L."/>
            <person name="Cui X.M."/>
            <person name="Yuan T.T."/>
            <person name="Jiang B.G."/>
            <person name="Yang W.F."/>
            <person name="Lam T.T."/>
            <person name="Chang Q.C."/>
            <person name="Ding S.J."/>
            <person name="Wang X.J."/>
            <person name="Zhu J.G."/>
            <person name="Ruan X.D."/>
            <person name="Zhao L."/>
            <person name="Wei J.T."/>
            <person name="Ye R.Z."/>
            <person name="Que T.C."/>
            <person name="Du C.H."/>
            <person name="Zhou Y.H."/>
            <person name="Cheng J.X."/>
            <person name="Dai P.F."/>
            <person name="Guo W.B."/>
            <person name="Han X.H."/>
            <person name="Huang E.J."/>
            <person name="Li L.F."/>
            <person name="Wei W."/>
            <person name="Gao Y.C."/>
            <person name="Liu J.Z."/>
            <person name="Shao H.Z."/>
            <person name="Wang X."/>
            <person name="Wang C.C."/>
            <person name="Yang T.C."/>
            <person name="Huo Q.B."/>
            <person name="Li W."/>
            <person name="Chen H.Y."/>
            <person name="Chen S.E."/>
            <person name="Zhou L.G."/>
            <person name="Ni X.B."/>
            <person name="Tian J.H."/>
            <person name="Sheng Y."/>
            <person name="Liu T."/>
            <person name="Pan Y.S."/>
            <person name="Xia L.Y."/>
            <person name="Li J."/>
            <person name="Zhao F."/>
            <person name="Cao W.C."/>
        </authorList>
    </citation>
    <scope>NUCLEOTIDE SEQUENCE</scope>
    <source>
        <strain evidence="1">Rmic-2018</strain>
    </source>
</reference>
<dbReference type="InterPro" id="IPR004344">
    <property type="entry name" value="TTL/TTLL_fam"/>
</dbReference>
<dbReference type="AlphaFoldDB" id="A0A9J6DDZ4"/>
<dbReference type="VEuPathDB" id="VectorBase:LOC119173811"/>
<protein>
    <submittedName>
        <fullName evidence="1">Uncharacterized protein</fullName>
    </submittedName>
</protein>
<organism evidence="1 2">
    <name type="scientific">Rhipicephalus microplus</name>
    <name type="common">Cattle tick</name>
    <name type="synonym">Boophilus microplus</name>
    <dbReference type="NCBI Taxonomy" id="6941"/>
    <lineage>
        <taxon>Eukaryota</taxon>
        <taxon>Metazoa</taxon>
        <taxon>Ecdysozoa</taxon>
        <taxon>Arthropoda</taxon>
        <taxon>Chelicerata</taxon>
        <taxon>Arachnida</taxon>
        <taxon>Acari</taxon>
        <taxon>Parasitiformes</taxon>
        <taxon>Ixodida</taxon>
        <taxon>Ixodoidea</taxon>
        <taxon>Ixodidae</taxon>
        <taxon>Rhipicephalinae</taxon>
        <taxon>Rhipicephalus</taxon>
        <taxon>Boophilus</taxon>
    </lineage>
</organism>
<comment type="caution">
    <text evidence="1">The sequence shown here is derived from an EMBL/GenBank/DDBJ whole genome shotgun (WGS) entry which is preliminary data.</text>
</comment>
<dbReference type="Pfam" id="PF03133">
    <property type="entry name" value="TTL"/>
    <property type="match status" value="1"/>
</dbReference>
<proteinExistence type="predicted"/>
<dbReference type="PROSITE" id="PS51221">
    <property type="entry name" value="TTL"/>
    <property type="match status" value="1"/>
</dbReference>
<name>A0A9J6DDZ4_RHIMP</name>
<keyword evidence="2" id="KW-1185">Reference proteome</keyword>